<accession>X1IB11</accession>
<sequence>MKEPFTFEQQECLRLLKDYATTFAMDEIFAHECNKHNDKKACEMHEFTSKKLDDIKEEAEHCGWTPTLTVLRGR</sequence>
<evidence type="ECO:0000313" key="1">
    <source>
        <dbReference type="EMBL" id="GAH54768.1"/>
    </source>
</evidence>
<protein>
    <submittedName>
        <fullName evidence="1">Uncharacterized protein</fullName>
    </submittedName>
</protein>
<proteinExistence type="predicted"/>
<dbReference type="AlphaFoldDB" id="X1IB11"/>
<name>X1IB11_9ZZZZ</name>
<reference evidence="1" key="1">
    <citation type="journal article" date="2014" name="Front. Microbiol.">
        <title>High frequency of phylogenetically diverse reductive dehalogenase-homologous genes in deep subseafloor sedimentary metagenomes.</title>
        <authorList>
            <person name="Kawai M."/>
            <person name="Futagami T."/>
            <person name="Toyoda A."/>
            <person name="Takaki Y."/>
            <person name="Nishi S."/>
            <person name="Hori S."/>
            <person name="Arai W."/>
            <person name="Tsubouchi T."/>
            <person name="Morono Y."/>
            <person name="Uchiyama I."/>
            <person name="Ito T."/>
            <person name="Fujiyama A."/>
            <person name="Inagaki F."/>
            <person name="Takami H."/>
        </authorList>
    </citation>
    <scope>NUCLEOTIDE SEQUENCE</scope>
    <source>
        <strain evidence="1">Expedition CK06-06</strain>
    </source>
</reference>
<organism evidence="1">
    <name type="scientific">marine sediment metagenome</name>
    <dbReference type="NCBI Taxonomy" id="412755"/>
    <lineage>
        <taxon>unclassified sequences</taxon>
        <taxon>metagenomes</taxon>
        <taxon>ecological metagenomes</taxon>
    </lineage>
</organism>
<gene>
    <name evidence="1" type="ORF">S03H2_28174</name>
</gene>
<comment type="caution">
    <text evidence="1">The sequence shown here is derived from an EMBL/GenBank/DDBJ whole genome shotgun (WGS) entry which is preliminary data.</text>
</comment>
<dbReference type="EMBL" id="BARU01016972">
    <property type="protein sequence ID" value="GAH54768.1"/>
    <property type="molecule type" value="Genomic_DNA"/>
</dbReference>